<evidence type="ECO:0000313" key="1">
    <source>
        <dbReference type="EMBL" id="PPQ71594.1"/>
    </source>
</evidence>
<comment type="caution">
    <text evidence="1">The sequence shown here is derived from an EMBL/GenBank/DDBJ whole genome shotgun (WGS) entry which is preliminary data.</text>
</comment>
<organism evidence="1 2">
    <name type="scientific">Psilocybe cyanescens</name>
    <dbReference type="NCBI Taxonomy" id="93625"/>
    <lineage>
        <taxon>Eukaryota</taxon>
        <taxon>Fungi</taxon>
        <taxon>Dikarya</taxon>
        <taxon>Basidiomycota</taxon>
        <taxon>Agaricomycotina</taxon>
        <taxon>Agaricomycetes</taxon>
        <taxon>Agaricomycetidae</taxon>
        <taxon>Agaricales</taxon>
        <taxon>Agaricineae</taxon>
        <taxon>Strophariaceae</taxon>
        <taxon>Psilocybe</taxon>
    </lineage>
</organism>
<dbReference type="InParanoid" id="A0A409VZA7"/>
<gene>
    <name evidence="1" type="ORF">CVT25_007901</name>
</gene>
<accession>A0A409VZA7</accession>
<dbReference type="EMBL" id="NHYD01003857">
    <property type="protein sequence ID" value="PPQ71594.1"/>
    <property type="molecule type" value="Genomic_DNA"/>
</dbReference>
<protein>
    <submittedName>
        <fullName evidence="1">Uncharacterized protein</fullName>
    </submittedName>
</protein>
<proteinExistence type="predicted"/>
<evidence type="ECO:0000313" key="2">
    <source>
        <dbReference type="Proteomes" id="UP000283269"/>
    </source>
</evidence>
<name>A0A409VZA7_PSICY</name>
<sequence length="71" mass="7973">MKRGGDGERESEEYVESEYDKYSVIPDVEVSSDGSAGDRFWTSGEANRTRFMGLGYGWYEPPRGGLQLKVS</sequence>
<reference evidence="1 2" key="1">
    <citation type="journal article" date="2018" name="Evol. Lett.">
        <title>Horizontal gene cluster transfer increased hallucinogenic mushroom diversity.</title>
        <authorList>
            <person name="Reynolds H.T."/>
            <person name="Vijayakumar V."/>
            <person name="Gluck-Thaler E."/>
            <person name="Korotkin H.B."/>
            <person name="Matheny P.B."/>
            <person name="Slot J.C."/>
        </authorList>
    </citation>
    <scope>NUCLEOTIDE SEQUENCE [LARGE SCALE GENOMIC DNA]</scope>
    <source>
        <strain evidence="1 2">2631</strain>
    </source>
</reference>
<dbReference type="AlphaFoldDB" id="A0A409VZA7"/>
<dbReference type="Proteomes" id="UP000283269">
    <property type="component" value="Unassembled WGS sequence"/>
</dbReference>
<keyword evidence="2" id="KW-1185">Reference proteome</keyword>